<evidence type="ECO:0000259" key="2">
    <source>
        <dbReference type="Pfam" id="PF00551"/>
    </source>
</evidence>
<feature type="domain" description="Formyl transferase C-terminal" evidence="3">
    <location>
        <begin position="175"/>
        <end position="255"/>
    </location>
</feature>
<dbReference type="Gene3D" id="3.90.226.10">
    <property type="entry name" value="2-enoyl-CoA Hydratase, Chain A, domain 1"/>
    <property type="match status" value="1"/>
</dbReference>
<dbReference type="EC" id="3.8.1.7" evidence="4"/>
<dbReference type="InterPro" id="IPR005793">
    <property type="entry name" value="Formyl_trans_C"/>
</dbReference>
<dbReference type="InterPro" id="IPR009188">
    <property type="entry name" value="NiFe-hyd_mat_HypX/HoxX"/>
</dbReference>
<dbReference type="InterPro" id="IPR036477">
    <property type="entry name" value="Formyl_transf_N_sf"/>
</dbReference>
<feature type="compositionally biased region" description="Low complexity" evidence="1">
    <location>
        <begin position="600"/>
        <end position="616"/>
    </location>
</feature>
<dbReference type="InterPro" id="IPR002376">
    <property type="entry name" value="Formyl_transf_N"/>
</dbReference>
<dbReference type="CDD" id="cd08701">
    <property type="entry name" value="FMT_C_HypX"/>
    <property type="match status" value="1"/>
</dbReference>
<feature type="region of interest" description="Disordered" evidence="1">
    <location>
        <begin position="551"/>
        <end position="623"/>
    </location>
</feature>
<dbReference type="InterPro" id="IPR001753">
    <property type="entry name" value="Enoyl-CoA_hydra/iso"/>
</dbReference>
<dbReference type="SUPFAM" id="SSF50486">
    <property type="entry name" value="FMT C-terminal domain-like"/>
    <property type="match status" value="1"/>
</dbReference>
<protein>
    <submittedName>
        <fullName evidence="4">4-chlorobenzoyl coenzyme A dehalogenase-1</fullName>
        <ecNumber evidence="4">3.8.1.7</ecNumber>
    </submittedName>
</protein>
<dbReference type="EMBL" id="CP071839">
    <property type="protein sequence ID" value="QTD96170.1"/>
    <property type="molecule type" value="Genomic_DNA"/>
</dbReference>
<reference evidence="4 5" key="1">
    <citation type="submission" date="2021-03" db="EMBL/GenBank/DDBJ databases">
        <title>Complete genome sequence of Streptomyces cyanogenus S136, producer of anticancer angucycline landomycin A.</title>
        <authorList>
            <person name="Hrab P."/>
            <person name="Ruckert C."/>
            <person name="Busche T."/>
            <person name="Ostash I."/>
            <person name="Kalinowski J."/>
            <person name="Fedorenko V."/>
            <person name="Yushchuk O."/>
            <person name="Ostash B."/>
        </authorList>
    </citation>
    <scope>NUCLEOTIDE SEQUENCE [LARGE SCALE GENOMIC DNA]</scope>
    <source>
        <strain evidence="4 5">S136</strain>
    </source>
</reference>
<keyword evidence="5" id="KW-1185">Reference proteome</keyword>
<dbReference type="InterPro" id="IPR029045">
    <property type="entry name" value="ClpP/crotonase-like_dom_sf"/>
</dbReference>
<dbReference type="CDD" id="cd06558">
    <property type="entry name" value="crotonase-like"/>
    <property type="match status" value="1"/>
</dbReference>
<feature type="domain" description="Formyl transferase N-terminal" evidence="2">
    <location>
        <begin position="36"/>
        <end position="146"/>
    </location>
</feature>
<dbReference type="Pfam" id="PF00378">
    <property type="entry name" value="ECH_1"/>
    <property type="match status" value="1"/>
</dbReference>
<dbReference type="GO" id="GO:0018787">
    <property type="term" value="F:4-chlorobenzoyl-CoA dehalogenase activity"/>
    <property type="evidence" value="ECO:0007669"/>
    <property type="project" value="UniProtKB-EC"/>
</dbReference>
<dbReference type="SUPFAM" id="SSF53328">
    <property type="entry name" value="Formyltransferase"/>
    <property type="match status" value="1"/>
</dbReference>
<evidence type="ECO:0000313" key="5">
    <source>
        <dbReference type="Proteomes" id="UP000663908"/>
    </source>
</evidence>
<dbReference type="RefSeq" id="WP_208030181.1">
    <property type="nucleotide sequence ID" value="NZ_CP071839.1"/>
</dbReference>
<dbReference type="InterPro" id="IPR011034">
    <property type="entry name" value="Formyl_transferase-like_C_sf"/>
</dbReference>
<feature type="compositionally biased region" description="Low complexity" evidence="1">
    <location>
        <begin position="558"/>
        <end position="576"/>
    </location>
</feature>
<dbReference type="InterPro" id="IPR047180">
    <property type="entry name" value="HoxX-like"/>
</dbReference>
<dbReference type="Pfam" id="PF02911">
    <property type="entry name" value="Formyl_trans_C"/>
    <property type="match status" value="1"/>
</dbReference>
<accession>A0ABX7TI62</accession>
<dbReference type="CDD" id="cd08650">
    <property type="entry name" value="FMT_core_HypX_N"/>
    <property type="match status" value="1"/>
</dbReference>
<evidence type="ECO:0000256" key="1">
    <source>
        <dbReference type="SAM" id="MobiDB-lite"/>
    </source>
</evidence>
<dbReference type="PANTHER" id="PTHR43388:SF1">
    <property type="entry name" value="HYDROGENASE MATURATION FACTOR HOXX"/>
    <property type="match status" value="1"/>
</dbReference>
<evidence type="ECO:0000313" key="4">
    <source>
        <dbReference type="EMBL" id="QTD96170.1"/>
    </source>
</evidence>
<gene>
    <name evidence="4" type="primary">fcbB1</name>
    <name evidence="4" type="ORF">S1361_02365</name>
</gene>
<dbReference type="Proteomes" id="UP000663908">
    <property type="component" value="Chromosome"/>
</dbReference>
<evidence type="ECO:0000259" key="3">
    <source>
        <dbReference type="Pfam" id="PF02911"/>
    </source>
</evidence>
<name>A0ABX7TI62_STRCY</name>
<sequence length="623" mass="66809">MDILLVASAFNSLSQRLYAELSDHGHQVDVVLAAQGPDPVRAAVRELRPDLIVAPMLRTALPEDVWREHTCLIVHPGPPGDRGPSSLDWAIESRAAQWGVTVLQAEAGMDAGPVWAAEPFPVPPVGKSDLYRNEVSDAAVTAVLTAVRRYAAGDHKPLPQTDASVTVVWRDLYRQERRRIDWERDDTETVLRKLRGADSQPGVLDELLGHEVFLHGGHPEDRLRGRPGALLAQRAGAVCRATRDGAVWIPELRPRRNSGDPAPFRRPAAAVLAAYQPGLALPEIPVPPDTPPGRRTWSDIRYRQRGDVGFLGFSFPGGAMSTDQCRRLLAAYTEALTRPTRVLVLGGNRDFFSNGIHLNVVEAAPDPAQESWTNLNAIDDLVEAVLRTTDRLVVAALAGNAAAGGVMLALAADEVWCRTGVVLNPHYRRMGLYGSEFWTYTLPRRVGPEQAERLTTEALPVSAARAERLGLVDRLVPAAPGDFPAQVERLAAGLAAAPDLEQRLAVKAAARAADERQRPLARYREDELARMHAIFFDPEAPYHALRTAFVRKTPGGSPRPLATPGPLGTPGSLAAPEPLATPASPGTPGSLGTPDSLGTSGPLAAPGSLPAPGSLGTAAGELR</sequence>
<keyword evidence="4" id="KW-0378">Hydrolase</keyword>
<dbReference type="Gene3D" id="3.40.50.12230">
    <property type="match status" value="1"/>
</dbReference>
<organism evidence="4 5">
    <name type="scientific">Streptomyces cyanogenus</name>
    <dbReference type="NCBI Taxonomy" id="80860"/>
    <lineage>
        <taxon>Bacteria</taxon>
        <taxon>Bacillati</taxon>
        <taxon>Actinomycetota</taxon>
        <taxon>Actinomycetes</taxon>
        <taxon>Kitasatosporales</taxon>
        <taxon>Streptomycetaceae</taxon>
        <taxon>Streptomyces</taxon>
    </lineage>
</organism>
<dbReference type="PIRSF" id="PIRSF006787">
    <property type="entry name" value="Hydrgn_mat_HoxX"/>
    <property type="match status" value="1"/>
</dbReference>
<dbReference type="SUPFAM" id="SSF52096">
    <property type="entry name" value="ClpP/crotonase"/>
    <property type="match status" value="1"/>
</dbReference>
<dbReference type="PANTHER" id="PTHR43388">
    <property type="entry name" value="HYDROGENASE MATURATION FACTOR HOXX"/>
    <property type="match status" value="1"/>
</dbReference>
<dbReference type="Pfam" id="PF00551">
    <property type="entry name" value="Formyl_trans_N"/>
    <property type="match status" value="1"/>
</dbReference>
<proteinExistence type="predicted"/>